<protein>
    <submittedName>
        <fullName evidence="2">Uncharacterized protein</fullName>
    </submittedName>
</protein>
<name>A0A2N5SHY3_9BASI</name>
<gene>
    <name evidence="2" type="ORF">PCANC_19208</name>
</gene>
<dbReference type="EMBL" id="PGCJ01000969">
    <property type="protein sequence ID" value="PLW12836.1"/>
    <property type="molecule type" value="Genomic_DNA"/>
</dbReference>
<organism evidence="2 3">
    <name type="scientific">Puccinia coronata f. sp. avenae</name>
    <dbReference type="NCBI Taxonomy" id="200324"/>
    <lineage>
        <taxon>Eukaryota</taxon>
        <taxon>Fungi</taxon>
        <taxon>Dikarya</taxon>
        <taxon>Basidiomycota</taxon>
        <taxon>Pucciniomycotina</taxon>
        <taxon>Pucciniomycetes</taxon>
        <taxon>Pucciniales</taxon>
        <taxon>Pucciniaceae</taxon>
        <taxon>Puccinia</taxon>
    </lineage>
</organism>
<proteinExistence type="predicted"/>
<evidence type="ECO:0000313" key="2">
    <source>
        <dbReference type="EMBL" id="PLW12836.1"/>
    </source>
</evidence>
<evidence type="ECO:0000256" key="1">
    <source>
        <dbReference type="SAM" id="SignalP"/>
    </source>
</evidence>
<dbReference type="Proteomes" id="UP000235388">
    <property type="component" value="Unassembled WGS sequence"/>
</dbReference>
<comment type="caution">
    <text evidence="2">The sequence shown here is derived from an EMBL/GenBank/DDBJ whole genome shotgun (WGS) entry which is preliminary data.</text>
</comment>
<keyword evidence="1" id="KW-0732">Signal</keyword>
<evidence type="ECO:0000313" key="3">
    <source>
        <dbReference type="Proteomes" id="UP000235388"/>
    </source>
</evidence>
<feature type="chain" id="PRO_5014762750" evidence="1">
    <location>
        <begin position="16"/>
        <end position="64"/>
    </location>
</feature>
<keyword evidence="3" id="KW-1185">Reference proteome</keyword>
<accession>A0A2N5SHY3</accession>
<feature type="signal peptide" evidence="1">
    <location>
        <begin position="1"/>
        <end position="15"/>
    </location>
</feature>
<dbReference type="AlphaFoldDB" id="A0A2N5SHY3"/>
<reference evidence="2 3" key="1">
    <citation type="submission" date="2017-11" db="EMBL/GenBank/DDBJ databases">
        <title>De novo assembly and phasing of dikaryotic genomes from two isolates of Puccinia coronata f. sp. avenae, the causal agent of oat crown rust.</title>
        <authorList>
            <person name="Miller M.E."/>
            <person name="Zhang Y."/>
            <person name="Omidvar V."/>
            <person name="Sperschneider J."/>
            <person name="Schwessinger B."/>
            <person name="Raley C."/>
            <person name="Palmer J.M."/>
            <person name="Garnica D."/>
            <person name="Upadhyaya N."/>
            <person name="Rathjen J."/>
            <person name="Taylor J.M."/>
            <person name="Park R.F."/>
            <person name="Dodds P.N."/>
            <person name="Hirsch C.D."/>
            <person name="Kianian S.F."/>
            <person name="Figueroa M."/>
        </authorList>
    </citation>
    <scope>NUCLEOTIDE SEQUENCE [LARGE SCALE GENOMIC DNA]</scope>
    <source>
        <strain evidence="2">12NC29</strain>
    </source>
</reference>
<sequence length="64" mass="6998">MGVWLLLHLVQPILRELASPAYSQASNAGRHWIGNKMITLSLHDPLAVDICAGSDIKLMAYPLS</sequence>